<organism evidence="6 7">
    <name type="scientific">Oceanisphaera profunda</name>
    <dbReference type="NCBI Taxonomy" id="1416627"/>
    <lineage>
        <taxon>Bacteria</taxon>
        <taxon>Pseudomonadati</taxon>
        <taxon>Pseudomonadota</taxon>
        <taxon>Gammaproteobacteria</taxon>
        <taxon>Aeromonadales</taxon>
        <taxon>Aeromonadaceae</taxon>
        <taxon>Oceanisphaera</taxon>
    </lineage>
</organism>
<dbReference type="InterPro" id="IPR000160">
    <property type="entry name" value="GGDEF_dom"/>
</dbReference>
<dbReference type="KEGG" id="opf:CBP31_13295"/>
<dbReference type="PANTHER" id="PTHR45138">
    <property type="entry name" value="REGULATORY COMPONENTS OF SENSORY TRANSDUCTION SYSTEM"/>
    <property type="match status" value="1"/>
</dbReference>
<dbReference type="PROSITE" id="PS50887">
    <property type="entry name" value="GGDEF"/>
    <property type="match status" value="1"/>
</dbReference>
<comment type="catalytic activity">
    <reaction evidence="3">
        <text>2 GTP = 3',3'-c-di-GMP + 2 diphosphate</text>
        <dbReference type="Rhea" id="RHEA:24898"/>
        <dbReference type="ChEBI" id="CHEBI:33019"/>
        <dbReference type="ChEBI" id="CHEBI:37565"/>
        <dbReference type="ChEBI" id="CHEBI:58805"/>
        <dbReference type="EC" id="2.7.7.65"/>
    </reaction>
</comment>
<evidence type="ECO:0000256" key="3">
    <source>
        <dbReference type="ARBA" id="ARBA00034247"/>
    </source>
</evidence>
<feature type="coiled-coil region" evidence="4">
    <location>
        <begin position="296"/>
        <end position="330"/>
    </location>
</feature>
<sequence length="498" mass="56408">MNNLDDKLMLQELTSVITRLESVLSGLSQPAIDPDEQTKAAALSLVSQWQKLFNGKSGATPSAATSPQLAAELELQLLRLQNSHDKLARLQQLGSQKLRLAASLLQQSDANPADSAELLTLLSNGEASHQGQLWQLLDYYQQALDSLLSKKQQCEAQQHQLSSRLQQLVEELHFSGPVAIELTKIRSQLLQPLAPEELASLCLRLIDLTIEGLRFERKNTKQFLTKIHTDLDAAHQYAAITLSEEQSLCDARAHHGQHIAGELRAIGEHLFSQDNEQLKADIAVRMRSINHILVQNERLHEREQTLLQRMVEMEQQISDLKQEAGHFQQQLSTQNDKLFVDGLTKIYNRAGMDQRLEVEYRQWLRDDKPLCIAMLDIDYFKDINDKYGHLAGDKALRLIAKTLQKSLRESDFVARFGGEEFVVLLNNVSQDNLEKPLQKLREQVKNIPFRFKEEPVTITISLGATLFKQGDSIHSALERADQALYRAKHAGRDQIVMD</sequence>
<dbReference type="InterPro" id="IPR048516">
    <property type="entry name" value="DGCcoil"/>
</dbReference>
<dbReference type="EMBL" id="CP021377">
    <property type="protein sequence ID" value="ART83478.1"/>
    <property type="molecule type" value="Genomic_DNA"/>
</dbReference>
<reference evidence="6 7" key="1">
    <citation type="journal article" date="2014" name="Int. J. Syst. Evol. Microbiol.">
        <title>Oceanisphaera profunda sp. nov., a marine bacterium isolated from deep-sea sediment, and emended description of the genus Oceanisphaera.</title>
        <authorList>
            <person name="Xu Z."/>
            <person name="Zhang X.Y."/>
            <person name="Su H.N."/>
            <person name="Yu Z.C."/>
            <person name="Liu C."/>
            <person name="Li H."/>
            <person name="Chen X.L."/>
            <person name="Song X.Y."/>
            <person name="Xie B.B."/>
            <person name="Qin Q.L."/>
            <person name="Zhou B.C."/>
            <person name="Shi M."/>
            <person name="Huang Y."/>
            <person name="Zhang Y.Z."/>
        </authorList>
    </citation>
    <scope>NUCLEOTIDE SEQUENCE [LARGE SCALE GENOMIC DNA]</scope>
    <source>
        <strain evidence="6 7">SM1222</strain>
    </source>
</reference>
<dbReference type="Gene3D" id="3.30.70.270">
    <property type="match status" value="1"/>
</dbReference>
<gene>
    <name evidence="6" type="ORF">CBP31_13295</name>
</gene>
<evidence type="ECO:0000256" key="2">
    <source>
        <dbReference type="ARBA" id="ARBA00012528"/>
    </source>
</evidence>
<feature type="domain" description="GGDEF" evidence="5">
    <location>
        <begin position="368"/>
        <end position="498"/>
    </location>
</feature>
<dbReference type="Proteomes" id="UP000243937">
    <property type="component" value="Chromosome"/>
</dbReference>
<evidence type="ECO:0000313" key="6">
    <source>
        <dbReference type="EMBL" id="ART83478.1"/>
    </source>
</evidence>
<dbReference type="InterPro" id="IPR050469">
    <property type="entry name" value="Diguanylate_Cyclase"/>
</dbReference>
<evidence type="ECO:0000259" key="5">
    <source>
        <dbReference type="PROSITE" id="PS50887"/>
    </source>
</evidence>
<dbReference type="FunFam" id="3.30.70.270:FF:000001">
    <property type="entry name" value="Diguanylate cyclase domain protein"/>
    <property type="match status" value="1"/>
</dbReference>
<proteinExistence type="predicted"/>
<protein>
    <recommendedName>
        <fullName evidence="2">diguanylate cyclase</fullName>
        <ecNumber evidence="2">2.7.7.65</ecNumber>
    </recommendedName>
</protein>
<dbReference type="SUPFAM" id="SSF55073">
    <property type="entry name" value="Nucleotide cyclase"/>
    <property type="match status" value="1"/>
</dbReference>
<dbReference type="OrthoDB" id="9812260at2"/>
<dbReference type="InterPro" id="IPR043128">
    <property type="entry name" value="Rev_trsase/Diguanyl_cyclase"/>
</dbReference>
<dbReference type="AlphaFoldDB" id="A0A1Y0D7E8"/>
<feature type="coiled-coil region" evidence="4">
    <location>
        <begin position="137"/>
        <end position="171"/>
    </location>
</feature>
<keyword evidence="7" id="KW-1185">Reference proteome</keyword>
<evidence type="ECO:0000313" key="7">
    <source>
        <dbReference type="Proteomes" id="UP000243937"/>
    </source>
</evidence>
<dbReference type="RefSeq" id="WP_087038084.1">
    <property type="nucleotide sequence ID" value="NZ_CP021377.1"/>
</dbReference>
<dbReference type="Pfam" id="PF00990">
    <property type="entry name" value="GGDEF"/>
    <property type="match status" value="1"/>
</dbReference>
<accession>A0A1Y0D7E8</accession>
<dbReference type="NCBIfam" id="TIGR00254">
    <property type="entry name" value="GGDEF"/>
    <property type="match status" value="1"/>
</dbReference>
<comment type="cofactor">
    <cofactor evidence="1">
        <name>Mg(2+)</name>
        <dbReference type="ChEBI" id="CHEBI:18420"/>
    </cofactor>
</comment>
<evidence type="ECO:0000256" key="1">
    <source>
        <dbReference type="ARBA" id="ARBA00001946"/>
    </source>
</evidence>
<dbReference type="EC" id="2.7.7.65" evidence="2"/>
<evidence type="ECO:0000256" key="4">
    <source>
        <dbReference type="SAM" id="Coils"/>
    </source>
</evidence>
<dbReference type="Pfam" id="PF20975">
    <property type="entry name" value="DGCcoil"/>
    <property type="match status" value="1"/>
</dbReference>
<dbReference type="SMART" id="SM00267">
    <property type="entry name" value="GGDEF"/>
    <property type="match status" value="1"/>
</dbReference>
<name>A0A1Y0D7E8_9GAMM</name>
<dbReference type="CDD" id="cd01949">
    <property type="entry name" value="GGDEF"/>
    <property type="match status" value="1"/>
</dbReference>
<dbReference type="GO" id="GO:0052621">
    <property type="term" value="F:diguanylate cyclase activity"/>
    <property type="evidence" value="ECO:0007669"/>
    <property type="project" value="UniProtKB-EC"/>
</dbReference>
<dbReference type="PANTHER" id="PTHR45138:SF9">
    <property type="entry name" value="DIGUANYLATE CYCLASE DGCM-RELATED"/>
    <property type="match status" value="1"/>
</dbReference>
<dbReference type="InterPro" id="IPR029787">
    <property type="entry name" value="Nucleotide_cyclase"/>
</dbReference>
<keyword evidence="4" id="KW-0175">Coiled coil</keyword>